<keyword evidence="4" id="KW-0812">Transmembrane</keyword>
<dbReference type="InterPro" id="IPR024982">
    <property type="entry name" value="Rax2-like_C"/>
</dbReference>
<dbReference type="Pfam" id="PF12768">
    <property type="entry name" value="Rax2"/>
    <property type="match status" value="1"/>
</dbReference>
<dbReference type="Pfam" id="PF14604">
    <property type="entry name" value="SH3_9"/>
    <property type="match status" value="1"/>
</dbReference>
<dbReference type="SMART" id="SM00326">
    <property type="entry name" value="SH3"/>
    <property type="match status" value="1"/>
</dbReference>
<evidence type="ECO:0000313" key="6">
    <source>
        <dbReference type="EMBL" id="OLY78691.1"/>
    </source>
</evidence>
<comment type="caution">
    <text evidence="6">The sequence shown here is derived from an EMBL/GenBank/DDBJ whole genome shotgun (WGS) entry which is preliminary data.</text>
</comment>
<dbReference type="SUPFAM" id="SSF75011">
    <property type="entry name" value="3-carboxy-cis,cis-mucoante lactonizing enzyme"/>
    <property type="match status" value="1"/>
</dbReference>
<evidence type="ECO:0000259" key="5">
    <source>
        <dbReference type="PROSITE" id="PS50002"/>
    </source>
</evidence>
<dbReference type="OrthoDB" id="2503993at2759"/>
<keyword evidence="7" id="KW-1185">Reference proteome</keyword>
<dbReference type="InterPro" id="IPR001452">
    <property type="entry name" value="SH3_domain"/>
</dbReference>
<proteinExistence type="predicted"/>
<dbReference type="Proteomes" id="UP000187455">
    <property type="component" value="Unassembled WGS sequence"/>
</dbReference>
<evidence type="ECO:0000256" key="2">
    <source>
        <dbReference type="PROSITE-ProRule" id="PRU00192"/>
    </source>
</evidence>
<dbReference type="PROSITE" id="PS50002">
    <property type="entry name" value="SH3"/>
    <property type="match status" value="1"/>
</dbReference>
<dbReference type="CDD" id="cd00174">
    <property type="entry name" value="SH3"/>
    <property type="match status" value="1"/>
</dbReference>
<dbReference type="InterPro" id="IPR011043">
    <property type="entry name" value="Gal_Oxase/kelch_b-propeller"/>
</dbReference>
<feature type="domain" description="SH3" evidence="5">
    <location>
        <begin position="1403"/>
        <end position="1468"/>
    </location>
</feature>
<keyword evidence="4" id="KW-0472">Membrane</keyword>
<evidence type="ECO:0000256" key="4">
    <source>
        <dbReference type="SAM" id="Phobius"/>
    </source>
</evidence>
<dbReference type="EMBL" id="LSSL01005710">
    <property type="protein sequence ID" value="OLY78691.1"/>
    <property type="molecule type" value="Genomic_DNA"/>
</dbReference>
<accession>A0A1R0GP63</accession>
<evidence type="ECO:0000256" key="3">
    <source>
        <dbReference type="SAM" id="MobiDB-lite"/>
    </source>
</evidence>
<dbReference type="STRING" id="133383.A0A1R0GP63"/>
<reference evidence="6 7" key="1">
    <citation type="journal article" date="2016" name="Mol. Biol. Evol.">
        <title>Genome-Wide Survey of Gut Fungi (Harpellales) Reveals the First Horizontally Transferred Ubiquitin Gene from a Mosquito Host.</title>
        <authorList>
            <person name="Wang Y."/>
            <person name="White M.M."/>
            <person name="Kvist S."/>
            <person name="Moncalvo J.M."/>
        </authorList>
    </citation>
    <scope>NUCLEOTIDE SEQUENCE [LARGE SCALE GENOMIC DNA]</scope>
    <source>
        <strain evidence="6 7">ALG-7-W6</strain>
    </source>
</reference>
<gene>
    <name evidence="6" type="ORF">AYI68_g7253</name>
</gene>
<dbReference type="GO" id="GO:1902929">
    <property type="term" value="C:plasma membrane of growing cell tip"/>
    <property type="evidence" value="ECO:0007669"/>
    <property type="project" value="TreeGrafter"/>
</dbReference>
<organism evidence="6 7">
    <name type="scientific">Smittium mucronatum</name>
    <dbReference type="NCBI Taxonomy" id="133383"/>
    <lineage>
        <taxon>Eukaryota</taxon>
        <taxon>Fungi</taxon>
        <taxon>Fungi incertae sedis</taxon>
        <taxon>Zoopagomycota</taxon>
        <taxon>Kickxellomycotina</taxon>
        <taxon>Harpellomycetes</taxon>
        <taxon>Harpellales</taxon>
        <taxon>Legeriomycetaceae</taxon>
        <taxon>Smittium</taxon>
    </lineage>
</organism>
<feature type="transmembrane region" description="Helical" evidence="4">
    <location>
        <begin position="628"/>
        <end position="650"/>
    </location>
</feature>
<dbReference type="PANTHER" id="PTHR31778:SF2">
    <property type="entry name" value="BUD SITE SELECTION PROTEIN RAX2"/>
    <property type="match status" value="1"/>
</dbReference>
<feature type="region of interest" description="Disordered" evidence="3">
    <location>
        <begin position="1360"/>
        <end position="1399"/>
    </location>
</feature>
<dbReference type="Gene3D" id="2.30.30.40">
    <property type="entry name" value="SH3 Domains"/>
    <property type="match status" value="1"/>
</dbReference>
<protein>
    <recommendedName>
        <fullName evidence="5">SH3 domain-containing protein</fullName>
    </recommendedName>
</protein>
<evidence type="ECO:0000256" key="1">
    <source>
        <dbReference type="ARBA" id="ARBA00022443"/>
    </source>
</evidence>
<dbReference type="SUPFAM" id="SSF50965">
    <property type="entry name" value="Galactose oxidase, central domain"/>
    <property type="match status" value="1"/>
</dbReference>
<evidence type="ECO:0000313" key="7">
    <source>
        <dbReference type="Proteomes" id="UP000187455"/>
    </source>
</evidence>
<keyword evidence="1 2" id="KW-0728">SH3 domain</keyword>
<sequence>MDSDNSTTIDVQSFDSLNLDLGKDSKISSLVSYEDGVYIGGAFSKFSNIAYYNGSYLSKLPNNGVNGRVNSMIFDQNYLYIGGEFNGTADSKVNGTSALKLNLNYLKNQGDSYFEYVDEEITGCIKSLYISNEYLSNSEKSLLLLGLNVTSHILNNNPSNNISIFNMDKKVWYDPPLVLGTPSFGFLSRFGLSLVGSFYELSSLSSNGISMLTTGTSNFSDNAWSSSYIFSLGSSPKSIYPSDSGEFTVSTSAIYRDEQVLLIAGLFRTSDGSKNIAKYVQSNNSWTSYEASKSIEFGNSVNGFSYGAVNKMFFADSYLIISGNQSLDPSYPLFNSNLTASSADYKTKAKFNGFSVWNFKDNSLYYNLGSIEVDSDPMKSNSSLFPAYGVINDIAINPEYSSVYVVGNFIKVDSVACKNICKFDLKKKEWSQVVKDDVSGDFSSLKWFNNTLYVSGEFNSTDYSLSNSYMLKITEGKNNDFNIIQDKSLSGIPGPVEFMGQTGTSDIFLFGSYRDDFETYFLASYNGKDLKFEDTSNIKINSVNGIEIIQNFNSSMESSFFPLMYGDFVLNQLGTNISFVSNCVALTDKGWVSFFKVSSLDANEIKVNSIFDLRFDAIVIKNSSSKKIIIIAVSVSSSILVLLIFLVLFITRRNISKKFIFVENFNSSKNWSSIRTKNSQLYLDSTESLSTGSDSKLLANAYVGYRRSQNKEKNTYEYKSLHPRDDNDFDFGDSQDYFSFQYTSELGTSSENKNILLGKISPASSVLVSEAHVKNPKDIYLSTMKIKPDWSSRIVSLQHLDSLEKEKTYSHKIHPVDSHELKLDSSLINLVDYFSQNPILNSISGSQTSYFSSEAHTLSYSDRSSIGIRPKSNDYKNKNNSLVSKELKKAPLLFDEPINDQSVLQSIIKLQTNPDLSVFSSISVSDKSNFKISTSTELKVNSPSSKNDSRLSYWSYFGTENIPDFKIHDRIAPNNFHLDGPNILTGTIHAEPKETVTLKSHSIDSDRLEKPCEDNINIPKKKNRSDSLFSSVYSSYIRFGETNSKMTIDPLQRESIVKAGNINSSNTSQIIKNLLRPTSTSVNDCAHHNRPYHTFQTSSSDSTSNKDILDTSNNISNYIVNPLYLNQSALSDSPFRCPNTPFNEDDKKIFKTHCNPTLLHTNDRSQDGFLQDDYKNSRQNNCVRNISDNDGFVHHPSNFQKNRVSNENRIEEFTELDYLSFQKHKSKNHDSLLFYDSKSSNINMISQKIDSGIINYINRISANTLTSLLPTHAGERDHIQGPESYRIKSPDLIAGPENRSLLPSGNSHDFDDIYFSKFDSYISECNPSRFEEIRRGSLKEVVRHSEVSKNLSKDLETHYQTPLLSGDVDTDTENRSQRSKRDSKRIVNSIRSSNSPMKKENLKNYPRYIAKYNFEPVEDSELELKIGDVVYILSENDGIWWAGAIDRGHDLPLETGVFPATYVQKTND</sequence>
<keyword evidence="4" id="KW-1133">Transmembrane helix</keyword>
<dbReference type="SUPFAM" id="SSF50044">
    <property type="entry name" value="SH3-domain"/>
    <property type="match status" value="1"/>
</dbReference>
<dbReference type="InterPro" id="IPR036028">
    <property type="entry name" value="SH3-like_dom_sf"/>
</dbReference>
<name>A0A1R0GP63_9FUNG</name>
<dbReference type="PANTHER" id="PTHR31778">
    <property type="entry name" value="BUD SITE SELECTION PROTEIN RAX2"/>
    <property type="match status" value="1"/>
</dbReference>